<keyword evidence="2" id="KW-1185">Reference proteome</keyword>
<comment type="caution">
    <text evidence="1">The sequence shown here is derived from an EMBL/GenBank/DDBJ whole genome shotgun (WGS) entry which is preliminary data.</text>
</comment>
<evidence type="ECO:0000313" key="2">
    <source>
        <dbReference type="Proteomes" id="UP001056120"/>
    </source>
</evidence>
<reference evidence="1 2" key="2">
    <citation type="journal article" date="2022" name="Mol. Ecol. Resour.">
        <title>The genomes of chicory, endive, great burdock and yacon provide insights into Asteraceae paleo-polyploidization history and plant inulin production.</title>
        <authorList>
            <person name="Fan W."/>
            <person name="Wang S."/>
            <person name="Wang H."/>
            <person name="Wang A."/>
            <person name="Jiang F."/>
            <person name="Liu H."/>
            <person name="Zhao H."/>
            <person name="Xu D."/>
            <person name="Zhang Y."/>
        </authorList>
    </citation>
    <scope>NUCLEOTIDE SEQUENCE [LARGE SCALE GENOMIC DNA]</scope>
    <source>
        <strain evidence="2">cv. Yunnan</strain>
        <tissue evidence="1">Leaves</tissue>
    </source>
</reference>
<gene>
    <name evidence="1" type="ORF">L1987_81576</name>
</gene>
<dbReference type="Proteomes" id="UP001056120">
    <property type="component" value="Linkage Group LG27"/>
</dbReference>
<name>A0ACB8YRX5_9ASTR</name>
<organism evidence="1 2">
    <name type="scientific">Smallanthus sonchifolius</name>
    <dbReference type="NCBI Taxonomy" id="185202"/>
    <lineage>
        <taxon>Eukaryota</taxon>
        <taxon>Viridiplantae</taxon>
        <taxon>Streptophyta</taxon>
        <taxon>Embryophyta</taxon>
        <taxon>Tracheophyta</taxon>
        <taxon>Spermatophyta</taxon>
        <taxon>Magnoliopsida</taxon>
        <taxon>eudicotyledons</taxon>
        <taxon>Gunneridae</taxon>
        <taxon>Pentapetalae</taxon>
        <taxon>asterids</taxon>
        <taxon>campanulids</taxon>
        <taxon>Asterales</taxon>
        <taxon>Asteraceae</taxon>
        <taxon>Asteroideae</taxon>
        <taxon>Heliantheae alliance</taxon>
        <taxon>Millerieae</taxon>
        <taxon>Smallanthus</taxon>
    </lineage>
</organism>
<reference evidence="2" key="1">
    <citation type="journal article" date="2022" name="Mol. Ecol. Resour.">
        <title>The genomes of chicory, endive, great burdock and yacon provide insights into Asteraceae palaeo-polyploidization history and plant inulin production.</title>
        <authorList>
            <person name="Fan W."/>
            <person name="Wang S."/>
            <person name="Wang H."/>
            <person name="Wang A."/>
            <person name="Jiang F."/>
            <person name="Liu H."/>
            <person name="Zhao H."/>
            <person name="Xu D."/>
            <person name="Zhang Y."/>
        </authorList>
    </citation>
    <scope>NUCLEOTIDE SEQUENCE [LARGE SCALE GENOMIC DNA]</scope>
    <source>
        <strain evidence="2">cv. Yunnan</strain>
    </source>
</reference>
<protein>
    <submittedName>
        <fullName evidence="1">Uncharacterized protein</fullName>
    </submittedName>
</protein>
<sequence length="155" mass="17193">MAGSSSYGVSSNEVSVVKIIPTTRNPAIWSNYDLCELSNGLERARCKKCGGFFKKESNSTLKTHLESVFSLSGRVLSIRRTRLTPAAMEMCICLKDHLDAIDRRQDRASLEEEIEVEELIHESEVNQGLASPLTNEELAEDDRLRGSTSNSENDG</sequence>
<dbReference type="EMBL" id="CM042044">
    <property type="protein sequence ID" value="KAI3687873.1"/>
    <property type="molecule type" value="Genomic_DNA"/>
</dbReference>
<evidence type="ECO:0000313" key="1">
    <source>
        <dbReference type="EMBL" id="KAI3687873.1"/>
    </source>
</evidence>
<accession>A0ACB8YRX5</accession>
<proteinExistence type="predicted"/>